<feature type="domain" description="Putative restriction endonuclease" evidence="1">
    <location>
        <begin position="11"/>
        <end position="183"/>
    </location>
</feature>
<dbReference type="PANTHER" id="PTHR34107:SF2">
    <property type="entry name" value="SLL0888 PROTEIN"/>
    <property type="match status" value="1"/>
</dbReference>
<sequence length="189" mass="21309">MPPELKQKLTFEQYLLTPYDGRRTEFVNGEIIEVAPPTGRHLDIVSDLGDLLKAYLRAHQPDWLVRSGAEIKIPHQNNSRNPDLLICTKAQWQIVRAQTKAEFLSDNPPLLTIEIVSPNSVEKNTQELIAEYAEAKVLEYWIVNPITETVSVYALDGQVYSLIGEFAGEQTVHSQLLEHWSATAAEMLG</sequence>
<keyword evidence="2" id="KW-0378">Hydrolase</keyword>
<keyword evidence="3" id="KW-1185">Reference proteome</keyword>
<name>A0ABW6IJZ2_9CYAN</name>
<dbReference type="GO" id="GO:0004519">
    <property type="term" value="F:endonuclease activity"/>
    <property type="evidence" value="ECO:0007669"/>
    <property type="project" value="UniProtKB-KW"/>
</dbReference>
<keyword evidence="2" id="KW-0255">Endonuclease</keyword>
<evidence type="ECO:0000313" key="2">
    <source>
        <dbReference type="EMBL" id="MFE4108470.1"/>
    </source>
</evidence>
<dbReference type="InterPro" id="IPR011335">
    <property type="entry name" value="Restrct_endonuc-II-like"/>
</dbReference>
<gene>
    <name evidence="2" type="ORF">ACFVKH_19495</name>
</gene>
<dbReference type="Pfam" id="PF05685">
    <property type="entry name" value="Uma2"/>
    <property type="match status" value="1"/>
</dbReference>
<dbReference type="InterPro" id="IPR012296">
    <property type="entry name" value="Nuclease_put_TT1808"/>
</dbReference>
<dbReference type="PANTHER" id="PTHR34107">
    <property type="entry name" value="SLL0198 PROTEIN-RELATED"/>
    <property type="match status" value="1"/>
</dbReference>
<dbReference type="RefSeq" id="WP_377968100.1">
    <property type="nucleotide sequence ID" value="NZ_JBHZOL010000111.1"/>
</dbReference>
<dbReference type="InterPro" id="IPR008538">
    <property type="entry name" value="Uma2"/>
</dbReference>
<dbReference type="Proteomes" id="UP001600165">
    <property type="component" value="Unassembled WGS sequence"/>
</dbReference>
<dbReference type="CDD" id="cd06260">
    <property type="entry name" value="DUF820-like"/>
    <property type="match status" value="1"/>
</dbReference>
<reference evidence="2 3" key="1">
    <citation type="submission" date="2024-10" db="EMBL/GenBank/DDBJ databases">
        <authorList>
            <person name="Ratan Roy A."/>
            <person name="Morales Sandoval P.H."/>
            <person name="De Los Santos Villalobos S."/>
            <person name="Chakraborty S."/>
            <person name="Mukherjee J."/>
        </authorList>
    </citation>
    <scope>NUCLEOTIDE SEQUENCE [LARGE SCALE GENOMIC DNA]</scope>
    <source>
        <strain evidence="2 3">S1</strain>
    </source>
</reference>
<keyword evidence="2" id="KW-0540">Nuclease</keyword>
<protein>
    <submittedName>
        <fullName evidence="2">Uma2 family endonuclease</fullName>
    </submittedName>
</protein>
<organism evidence="2 3">
    <name type="scientific">Almyronema epifaneia S1</name>
    <dbReference type="NCBI Taxonomy" id="2991925"/>
    <lineage>
        <taxon>Bacteria</taxon>
        <taxon>Bacillati</taxon>
        <taxon>Cyanobacteriota</taxon>
        <taxon>Cyanophyceae</taxon>
        <taxon>Nodosilineales</taxon>
        <taxon>Nodosilineaceae</taxon>
        <taxon>Almyronema</taxon>
        <taxon>Almyronema epifaneia</taxon>
    </lineage>
</organism>
<dbReference type="SUPFAM" id="SSF52980">
    <property type="entry name" value="Restriction endonuclease-like"/>
    <property type="match status" value="1"/>
</dbReference>
<comment type="caution">
    <text evidence="2">The sequence shown here is derived from an EMBL/GenBank/DDBJ whole genome shotgun (WGS) entry which is preliminary data.</text>
</comment>
<evidence type="ECO:0000259" key="1">
    <source>
        <dbReference type="Pfam" id="PF05685"/>
    </source>
</evidence>
<dbReference type="Gene3D" id="3.90.1570.10">
    <property type="entry name" value="tt1808, chain A"/>
    <property type="match status" value="1"/>
</dbReference>
<accession>A0ABW6IJZ2</accession>
<proteinExistence type="predicted"/>
<evidence type="ECO:0000313" key="3">
    <source>
        <dbReference type="Proteomes" id="UP001600165"/>
    </source>
</evidence>
<dbReference type="EMBL" id="JBHZOL010000111">
    <property type="protein sequence ID" value="MFE4108470.1"/>
    <property type="molecule type" value="Genomic_DNA"/>
</dbReference>